<dbReference type="Proteomes" id="UP001243757">
    <property type="component" value="Unassembled WGS sequence"/>
</dbReference>
<gene>
    <name evidence="2" type="ORF">QO033_02590</name>
</gene>
<proteinExistence type="predicted"/>
<evidence type="ECO:0000313" key="2">
    <source>
        <dbReference type="EMBL" id="MDK3016545.1"/>
    </source>
</evidence>
<sequence length="135" mass="13603">MSGADIAAEIHAALIEAAEATGQSEYTATLTRPAAESGSDAGAGTPWSDAATGAAPADDAFTVTVLDGGTKTRYNRTDGGALIPRTVRVLTISAAGEAPQMGDRITLADGTFELAKVEPLAPGGEALLFEVEIAQ</sequence>
<comment type="caution">
    <text evidence="2">The sequence shown here is derived from an EMBL/GenBank/DDBJ whole genome shotgun (WGS) entry which is preliminary data.</text>
</comment>
<dbReference type="RefSeq" id="WP_284479355.1">
    <property type="nucleotide sequence ID" value="NZ_JASNJD010000001.1"/>
</dbReference>
<organism evidence="2 3">
    <name type="scientific">Pseudodonghicola flavimaris</name>
    <dbReference type="NCBI Taxonomy" id="3050036"/>
    <lineage>
        <taxon>Bacteria</taxon>
        <taxon>Pseudomonadati</taxon>
        <taxon>Pseudomonadota</taxon>
        <taxon>Alphaproteobacteria</taxon>
        <taxon>Rhodobacterales</taxon>
        <taxon>Paracoccaceae</taxon>
        <taxon>Pseudodonghicola</taxon>
    </lineage>
</organism>
<keyword evidence="3" id="KW-1185">Reference proteome</keyword>
<protein>
    <recommendedName>
        <fullName evidence="4">Minor capsid protein</fullName>
    </recommendedName>
</protein>
<feature type="region of interest" description="Disordered" evidence="1">
    <location>
        <begin position="26"/>
        <end position="54"/>
    </location>
</feature>
<reference evidence="2 3" key="1">
    <citation type="submission" date="2023-05" db="EMBL/GenBank/DDBJ databases">
        <title>Pseudodonghicola sp. nov.</title>
        <authorList>
            <person name="Huang J."/>
        </authorList>
    </citation>
    <scope>NUCLEOTIDE SEQUENCE [LARGE SCALE GENOMIC DNA]</scope>
    <source>
        <strain evidence="2 3">IC7</strain>
    </source>
</reference>
<evidence type="ECO:0000256" key="1">
    <source>
        <dbReference type="SAM" id="MobiDB-lite"/>
    </source>
</evidence>
<accession>A0ABT7EW31</accession>
<dbReference type="EMBL" id="JASNJD010000001">
    <property type="protein sequence ID" value="MDK3016545.1"/>
    <property type="molecule type" value="Genomic_DNA"/>
</dbReference>
<name>A0ABT7EW31_9RHOB</name>
<evidence type="ECO:0008006" key="4">
    <source>
        <dbReference type="Google" id="ProtNLM"/>
    </source>
</evidence>
<evidence type="ECO:0000313" key="3">
    <source>
        <dbReference type="Proteomes" id="UP001243757"/>
    </source>
</evidence>